<dbReference type="InterPro" id="IPR007694">
    <property type="entry name" value="DNA_helicase_DnaB-like_C"/>
</dbReference>
<dbReference type="InterPro" id="IPR027032">
    <property type="entry name" value="Twinkle-like"/>
</dbReference>
<protein>
    <submittedName>
        <fullName evidence="2">DNA polymerase</fullName>
    </submittedName>
</protein>
<accession>A0A8E0S3D5</accession>
<feature type="domain" description="SF4 helicase" evidence="1">
    <location>
        <begin position="1"/>
        <end position="135"/>
    </location>
</feature>
<organism evidence="2 3">
    <name type="scientific">Fasciolopsis buskii</name>
    <dbReference type="NCBI Taxonomy" id="27845"/>
    <lineage>
        <taxon>Eukaryota</taxon>
        <taxon>Metazoa</taxon>
        <taxon>Spiralia</taxon>
        <taxon>Lophotrochozoa</taxon>
        <taxon>Platyhelminthes</taxon>
        <taxon>Trematoda</taxon>
        <taxon>Digenea</taxon>
        <taxon>Plagiorchiida</taxon>
        <taxon>Echinostomata</taxon>
        <taxon>Echinostomatoidea</taxon>
        <taxon>Fasciolidae</taxon>
        <taxon>Fasciolopsis</taxon>
    </lineage>
</organism>
<dbReference type="GO" id="GO:0005524">
    <property type="term" value="F:ATP binding"/>
    <property type="evidence" value="ECO:0007669"/>
    <property type="project" value="InterPro"/>
</dbReference>
<evidence type="ECO:0000313" key="3">
    <source>
        <dbReference type="Proteomes" id="UP000728185"/>
    </source>
</evidence>
<sequence>MEDGVREFGVEHIIIDNLQFLLGSSGNTFEERFQRQDRFVQKLRSFASHKGAHLTIVVHPRKEDFDKQLSISSLYGGGKIAQEADNILLLQSENNTAYPKKFLQVVKNRYDGTLGTLDLVFHKDRLSYRPRPLELIVPAAVRNSIRGQPNR</sequence>
<reference evidence="2" key="1">
    <citation type="submission" date="2019-05" db="EMBL/GenBank/DDBJ databases">
        <title>Annotation for the trematode Fasciolopsis buski.</title>
        <authorList>
            <person name="Choi Y.-J."/>
        </authorList>
    </citation>
    <scope>NUCLEOTIDE SEQUENCE</scope>
    <source>
        <strain evidence="2">HT</strain>
        <tissue evidence="2">Whole worm</tissue>
    </source>
</reference>
<dbReference type="PANTHER" id="PTHR12873:SF0">
    <property type="entry name" value="TWINKLE MTDNA HELICASE"/>
    <property type="match status" value="1"/>
</dbReference>
<evidence type="ECO:0000259" key="1">
    <source>
        <dbReference type="PROSITE" id="PS51199"/>
    </source>
</evidence>
<gene>
    <name evidence="2" type="ORF">FBUS_02740</name>
</gene>
<evidence type="ECO:0000313" key="2">
    <source>
        <dbReference type="EMBL" id="KAA0199763.1"/>
    </source>
</evidence>
<dbReference type="GO" id="GO:0043139">
    <property type="term" value="F:5'-3' DNA helicase activity"/>
    <property type="evidence" value="ECO:0007669"/>
    <property type="project" value="InterPro"/>
</dbReference>
<dbReference type="Pfam" id="PF13481">
    <property type="entry name" value="AAA_25"/>
    <property type="match status" value="1"/>
</dbReference>
<dbReference type="GO" id="GO:0003697">
    <property type="term" value="F:single-stranded DNA binding"/>
    <property type="evidence" value="ECO:0007669"/>
    <property type="project" value="InterPro"/>
</dbReference>
<dbReference type="Proteomes" id="UP000728185">
    <property type="component" value="Unassembled WGS sequence"/>
</dbReference>
<dbReference type="OrthoDB" id="275278at2759"/>
<dbReference type="AlphaFoldDB" id="A0A8E0S3D5"/>
<keyword evidence="3" id="KW-1185">Reference proteome</keyword>
<name>A0A8E0S3D5_9TREM</name>
<proteinExistence type="predicted"/>
<dbReference type="PROSITE" id="PS51199">
    <property type="entry name" value="SF4_HELICASE"/>
    <property type="match status" value="1"/>
</dbReference>
<dbReference type="PANTHER" id="PTHR12873">
    <property type="entry name" value="T7-LIKE MITOCHONDRIAL DNA HELICASE"/>
    <property type="match status" value="1"/>
</dbReference>
<dbReference type="GO" id="GO:0006260">
    <property type="term" value="P:DNA replication"/>
    <property type="evidence" value="ECO:0007669"/>
    <property type="project" value="InterPro"/>
</dbReference>
<dbReference type="InterPro" id="IPR027417">
    <property type="entry name" value="P-loop_NTPase"/>
</dbReference>
<comment type="caution">
    <text evidence="2">The sequence shown here is derived from an EMBL/GenBank/DDBJ whole genome shotgun (WGS) entry which is preliminary data.</text>
</comment>
<dbReference type="SUPFAM" id="SSF52540">
    <property type="entry name" value="P-loop containing nucleoside triphosphate hydrolases"/>
    <property type="match status" value="1"/>
</dbReference>
<dbReference type="Gene3D" id="3.40.50.300">
    <property type="entry name" value="P-loop containing nucleotide triphosphate hydrolases"/>
    <property type="match status" value="1"/>
</dbReference>
<dbReference type="EMBL" id="LUCM01000933">
    <property type="protein sequence ID" value="KAA0199763.1"/>
    <property type="molecule type" value="Genomic_DNA"/>
</dbReference>